<evidence type="ECO:0000313" key="2">
    <source>
        <dbReference type="Proteomes" id="UP001229313"/>
    </source>
</evidence>
<name>A0ABY9P221_9GAMM</name>
<keyword evidence="2" id="KW-1185">Reference proteome</keyword>
<dbReference type="RefSeq" id="WP_309150607.1">
    <property type="nucleotide sequence ID" value="NZ_CP133568.1"/>
</dbReference>
<proteinExistence type="predicted"/>
<gene>
    <name evidence="1" type="ORF">RDV84_13065</name>
</gene>
<accession>A0ABY9P221</accession>
<reference evidence="1 2" key="1">
    <citation type="submission" date="2023-08" db="EMBL/GenBank/DDBJ databases">
        <title>The whole genome sequence of Lysobacter yananisis.</title>
        <authorList>
            <person name="Sun H."/>
        </authorList>
    </citation>
    <scope>NUCLEOTIDE SEQUENCE [LARGE SCALE GENOMIC DNA]</scope>
    <source>
        <strain evidence="1 2">SNNU513</strain>
    </source>
</reference>
<dbReference type="Proteomes" id="UP001229313">
    <property type="component" value="Chromosome"/>
</dbReference>
<sequence>MKNFAFRPCDASLSSAPALSADGKRARQRLLKEKLRFLAATPTRLRVAPASKWTKRSGIGLSAMHSIFETALGFCRRSPAV</sequence>
<dbReference type="EMBL" id="CP133568">
    <property type="protein sequence ID" value="WMT00949.1"/>
    <property type="molecule type" value="Genomic_DNA"/>
</dbReference>
<evidence type="ECO:0000313" key="1">
    <source>
        <dbReference type="EMBL" id="WMT00949.1"/>
    </source>
</evidence>
<organism evidence="1 2">
    <name type="scientific">Lysobacter yananisis</name>
    <dbReference type="NCBI Taxonomy" id="1003114"/>
    <lineage>
        <taxon>Bacteria</taxon>
        <taxon>Pseudomonadati</taxon>
        <taxon>Pseudomonadota</taxon>
        <taxon>Gammaproteobacteria</taxon>
        <taxon>Lysobacterales</taxon>
        <taxon>Lysobacteraceae</taxon>
        <taxon>Lysobacter</taxon>
    </lineage>
</organism>
<protein>
    <submittedName>
        <fullName evidence="1">Uncharacterized protein</fullName>
    </submittedName>
</protein>